<dbReference type="Proteomes" id="UP000789508">
    <property type="component" value="Unassembled WGS sequence"/>
</dbReference>
<feature type="compositionally biased region" description="Polar residues" evidence="1">
    <location>
        <begin position="450"/>
        <end position="459"/>
    </location>
</feature>
<dbReference type="InterPro" id="IPR000219">
    <property type="entry name" value="DH_dom"/>
</dbReference>
<dbReference type="SUPFAM" id="SSF50729">
    <property type="entry name" value="PH domain-like"/>
    <property type="match status" value="1"/>
</dbReference>
<gene>
    <name evidence="3" type="ORF">ALEPTO_LOCUS3414</name>
</gene>
<dbReference type="OrthoDB" id="6244550at2759"/>
<dbReference type="Gene3D" id="1.20.900.10">
    <property type="entry name" value="Dbl homology (DH) domain"/>
    <property type="match status" value="1"/>
</dbReference>
<feature type="region of interest" description="Disordered" evidence="1">
    <location>
        <begin position="236"/>
        <end position="273"/>
    </location>
</feature>
<keyword evidence="4" id="KW-1185">Reference proteome</keyword>
<name>A0A9N8ZL66_9GLOM</name>
<dbReference type="InterPro" id="IPR035899">
    <property type="entry name" value="DBL_dom_sf"/>
</dbReference>
<feature type="compositionally biased region" description="Low complexity" evidence="1">
    <location>
        <begin position="530"/>
        <end position="544"/>
    </location>
</feature>
<accession>A0A9N8ZL66</accession>
<dbReference type="PROSITE" id="PS50010">
    <property type="entry name" value="DH_2"/>
    <property type="match status" value="1"/>
</dbReference>
<feature type="compositionally biased region" description="Basic and acidic residues" evidence="1">
    <location>
        <begin position="11"/>
        <end position="27"/>
    </location>
</feature>
<feature type="compositionally biased region" description="Polar residues" evidence="1">
    <location>
        <begin position="491"/>
        <end position="503"/>
    </location>
</feature>
<comment type="caution">
    <text evidence="3">The sequence shown here is derived from an EMBL/GenBank/DDBJ whole genome shotgun (WGS) entry which is preliminary data.</text>
</comment>
<feature type="domain" description="DH" evidence="2">
    <location>
        <begin position="61"/>
        <end position="203"/>
    </location>
</feature>
<reference evidence="3" key="1">
    <citation type="submission" date="2021-06" db="EMBL/GenBank/DDBJ databases">
        <authorList>
            <person name="Kallberg Y."/>
            <person name="Tangrot J."/>
            <person name="Rosling A."/>
        </authorList>
    </citation>
    <scope>NUCLEOTIDE SEQUENCE</scope>
    <source>
        <strain evidence="3">FL130A</strain>
    </source>
</reference>
<dbReference type="Gene3D" id="2.30.29.30">
    <property type="entry name" value="Pleckstrin-homology domain (PH domain)/Phosphotyrosine-binding domain (PTB)"/>
    <property type="match status" value="1"/>
</dbReference>
<feature type="compositionally biased region" description="Low complexity" evidence="1">
    <location>
        <begin position="248"/>
        <end position="273"/>
    </location>
</feature>
<evidence type="ECO:0000313" key="3">
    <source>
        <dbReference type="EMBL" id="CAG8499556.1"/>
    </source>
</evidence>
<protein>
    <submittedName>
        <fullName evidence="3">2850_t:CDS:1</fullName>
    </submittedName>
</protein>
<evidence type="ECO:0000256" key="1">
    <source>
        <dbReference type="SAM" id="MobiDB-lite"/>
    </source>
</evidence>
<sequence length="852" mass="96581">MYEPSRALGPDTRKNGPDARMPQHDVHYSTPKPSPLLDLIDTEKQFRVTACWSPDDLPPAELDAMFRYTEEIYRQNKRFYSKLSKISKDPQSAKDLGDTLMIWIEDMEAPYTQYCQHFIKGFDSWSMIEEHESLQQTLIKITSERNRPVSLDFFFEMPLARLQYYKKLYMRLLRSTEPGRSDHNLLFSANQRLDALIDMERQARTRIQTRPAVLATLPMKQPKHDAIATIAISPSIPQQQHPPPVSPISPNSPNSNYSPSSLTSPGGSLHPGLNSEFPNRINWNYGLKELEEQLDTSNVIDLFNKQPKQVKISFLPPNLPFKREIRLHDNFVVIIKYADGSVMHKAHLFLLTDILMICRVLTPEEKQRTPNMEFLLLYPPLSGKHLAVRDLDEAKYDLLELFVMKREKVLLRAESKSVKDRWFQGFNEVIDFATKASAKPKVKTDPRSLGQGSVDSPLSASDKRSPRSPRSPVVPYAVSNDAGQLLSLPNAQHQMPQPSSPVSSERKNFPLNNDQNTSDSRLSPPGLAVNNNYNNGNNSTGYPPNTKPQPKVHFQPRSRTPDPPHNAGGQYPGDYKPYPTESSSSLRSDPAAAEVHMAPHLQRSSSNSSLASVSSIAATREILYKTPPCKVSIWKENMWKPLTTRENCIVEIRMTTTGQCCWAIVLEKSRRMVVNAWILPTTTLHRETPTDFSISCEIGQSKEYYRINTPHPVEADRCMQIVPGPPQILVARSSSLQAQENGRETVATVTEIMETKCRVFLQNDHGVWTNLNWGHMKLSIETPAHRKRIVISSEKRAKIIDAIVWEDGVERVGKNGVAITLANMGIVYMLQMKEEKTAIKAFELMKEKKVKS</sequence>
<evidence type="ECO:0000313" key="4">
    <source>
        <dbReference type="Proteomes" id="UP000789508"/>
    </source>
</evidence>
<feature type="region of interest" description="Disordered" evidence="1">
    <location>
        <begin position="491"/>
        <end position="592"/>
    </location>
</feature>
<dbReference type="Pfam" id="PF00621">
    <property type="entry name" value="RhoGEF"/>
    <property type="match status" value="1"/>
</dbReference>
<organism evidence="3 4">
    <name type="scientific">Ambispora leptoticha</name>
    <dbReference type="NCBI Taxonomy" id="144679"/>
    <lineage>
        <taxon>Eukaryota</taxon>
        <taxon>Fungi</taxon>
        <taxon>Fungi incertae sedis</taxon>
        <taxon>Mucoromycota</taxon>
        <taxon>Glomeromycotina</taxon>
        <taxon>Glomeromycetes</taxon>
        <taxon>Archaeosporales</taxon>
        <taxon>Ambisporaceae</taxon>
        <taxon>Ambispora</taxon>
    </lineage>
</organism>
<proteinExistence type="predicted"/>
<dbReference type="EMBL" id="CAJVPS010000629">
    <property type="protein sequence ID" value="CAG8499556.1"/>
    <property type="molecule type" value="Genomic_DNA"/>
</dbReference>
<feature type="region of interest" description="Disordered" evidence="1">
    <location>
        <begin position="440"/>
        <end position="476"/>
    </location>
</feature>
<dbReference type="GO" id="GO:0005085">
    <property type="term" value="F:guanyl-nucleotide exchange factor activity"/>
    <property type="evidence" value="ECO:0007669"/>
    <property type="project" value="InterPro"/>
</dbReference>
<feature type="region of interest" description="Disordered" evidence="1">
    <location>
        <begin position="1"/>
        <end position="28"/>
    </location>
</feature>
<evidence type="ECO:0000259" key="2">
    <source>
        <dbReference type="PROSITE" id="PS50010"/>
    </source>
</evidence>
<feature type="compositionally biased region" description="Polar residues" evidence="1">
    <location>
        <begin position="510"/>
        <end position="521"/>
    </location>
</feature>
<dbReference type="InterPro" id="IPR011993">
    <property type="entry name" value="PH-like_dom_sf"/>
</dbReference>
<dbReference type="AlphaFoldDB" id="A0A9N8ZL66"/>
<dbReference type="SUPFAM" id="SSF48065">
    <property type="entry name" value="DBL homology domain (DH-domain)"/>
    <property type="match status" value="1"/>
</dbReference>